<protein>
    <recommendedName>
        <fullName evidence="3">EthD domain-containing protein</fullName>
    </recommendedName>
</protein>
<accession>A0A6A6NXR4</accession>
<evidence type="ECO:0008006" key="3">
    <source>
        <dbReference type="Google" id="ProtNLM"/>
    </source>
</evidence>
<gene>
    <name evidence="1" type="ORF">BDY21DRAFT_55168</name>
</gene>
<dbReference type="AlphaFoldDB" id="A0A6A6NXR4"/>
<organism evidence="1 2">
    <name type="scientific">Lineolata rhizophorae</name>
    <dbReference type="NCBI Taxonomy" id="578093"/>
    <lineage>
        <taxon>Eukaryota</taxon>
        <taxon>Fungi</taxon>
        <taxon>Dikarya</taxon>
        <taxon>Ascomycota</taxon>
        <taxon>Pezizomycotina</taxon>
        <taxon>Dothideomycetes</taxon>
        <taxon>Dothideomycetes incertae sedis</taxon>
        <taxon>Lineolatales</taxon>
        <taxon>Lineolataceae</taxon>
        <taxon>Lineolata</taxon>
    </lineage>
</organism>
<evidence type="ECO:0000313" key="2">
    <source>
        <dbReference type="Proteomes" id="UP000799766"/>
    </source>
</evidence>
<reference evidence="1" key="1">
    <citation type="journal article" date="2020" name="Stud. Mycol.">
        <title>101 Dothideomycetes genomes: a test case for predicting lifestyles and emergence of pathogens.</title>
        <authorList>
            <person name="Haridas S."/>
            <person name="Albert R."/>
            <person name="Binder M."/>
            <person name="Bloem J."/>
            <person name="Labutti K."/>
            <person name="Salamov A."/>
            <person name="Andreopoulos B."/>
            <person name="Baker S."/>
            <person name="Barry K."/>
            <person name="Bills G."/>
            <person name="Bluhm B."/>
            <person name="Cannon C."/>
            <person name="Castanera R."/>
            <person name="Culley D."/>
            <person name="Daum C."/>
            <person name="Ezra D."/>
            <person name="Gonzalez J."/>
            <person name="Henrissat B."/>
            <person name="Kuo A."/>
            <person name="Liang C."/>
            <person name="Lipzen A."/>
            <person name="Lutzoni F."/>
            <person name="Magnuson J."/>
            <person name="Mondo S."/>
            <person name="Nolan M."/>
            <person name="Ohm R."/>
            <person name="Pangilinan J."/>
            <person name="Park H.-J."/>
            <person name="Ramirez L."/>
            <person name="Alfaro M."/>
            <person name="Sun H."/>
            <person name="Tritt A."/>
            <person name="Yoshinaga Y."/>
            <person name="Zwiers L.-H."/>
            <person name="Turgeon B."/>
            <person name="Goodwin S."/>
            <person name="Spatafora J."/>
            <person name="Crous P."/>
            <person name="Grigoriev I."/>
        </authorList>
    </citation>
    <scope>NUCLEOTIDE SEQUENCE</scope>
    <source>
        <strain evidence="1">ATCC 16933</strain>
    </source>
</reference>
<dbReference type="Proteomes" id="UP000799766">
    <property type="component" value="Unassembled WGS sequence"/>
</dbReference>
<name>A0A6A6NXR4_9PEZI</name>
<dbReference type="EMBL" id="MU001684">
    <property type="protein sequence ID" value="KAF2456053.1"/>
    <property type="molecule type" value="Genomic_DNA"/>
</dbReference>
<keyword evidence="2" id="KW-1185">Reference proteome</keyword>
<evidence type="ECO:0000313" key="1">
    <source>
        <dbReference type="EMBL" id="KAF2456053.1"/>
    </source>
</evidence>
<dbReference type="OrthoDB" id="2851338at2759"/>
<sequence length="243" mass="27709">MPEKPSPYLLRVNSRPSRPDIGDDLWTEFCTKERLPDLVKSGVATRAAFYRELHNFPPLSGVRPPKDEAEKSRNFLAMCQSNHQTPIDTEEYRNLRLDSDLLPEGEVKSMGDYDARNFKLIQNFDPKGVGVQPGKYLLTVEMSPADESTYHMFYEDEHLPLLTKVPGYRRTLRYEMGPRDPILTPKRDLPGFFVGHEYDSLDGLAGEEMDAAMSTDLAKTVRMNSMAVIWRCWELIEGVGFGS</sequence>
<proteinExistence type="predicted"/>